<feature type="signal peptide" evidence="2">
    <location>
        <begin position="1"/>
        <end position="19"/>
    </location>
</feature>
<dbReference type="Gene3D" id="3.40.50.1820">
    <property type="entry name" value="alpha/beta hydrolase"/>
    <property type="match status" value="1"/>
</dbReference>
<dbReference type="AlphaFoldDB" id="A0A5K7SBS5"/>
<evidence type="ECO:0000256" key="1">
    <source>
        <dbReference type="ARBA" id="ARBA00022801"/>
    </source>
</evidence>
<evidence type="ECO:0000313" key="5">
    <source>
        <dbReference type="Proteomes" id="UP001193389"/>
    </source>
</evidence>
<evidence type="ECO:0000313" key="4">
    <source>
        <dbReference type="EMBL" id="BBE19022.1"/>
    </source>
</evidence>
<dbReference type="GO" id="GO:0016787">
    <property type="term" value="F:hydrolase activity"/>
    <property type="evidence" value="ECO:0007669"/>
    <property type="project" value="UniProtKB-KW"/>
</dbReference>
<dbReference type="Proteomes" id="UP001193389">
    <property type="component" value="Chromosome"/>
</dbReference>
<dbReference type="PANTHER" id="PTHR48081:SF9">
    <property type="entry name" value="CARBOXYLESTERASE"/>
    <property type="match status" value="1"/>
</dbReference>
<sequence>MNRFLLALILVFTAFLASAQIPYKTENNISYRSGENLDEYQKERCKLDVYVPENVDSFTTVVWFHGGGLTAGEKSIPERLKNKKLGVVAVNYRLSPKAKSPAYIDDAAAAVAWVFKNISKYGGDPKKIVVSGHSAGGYLTCMIGLDKHYLATYGIDANSIQKLVPFSGQMITHFTIRSERGIPGTQPVIDEMAPLFHVRADAPPLYLITGDRELEMLGRYEENAYMWRMMNLSGHKQTTLYELDGFDHGGMAEPAFDLLLKIIRK</sequence>
<dbReference type="EMBL" id="AP018694">
    <property type="protein sequence ID" value="BBE19022.1"/>
    <property type="molecule type" value="Genomic_DNA"/>
</dbReference>
<reference evidence="4" key="1">
    <citation type="journal article" date="2020" name="Int. J. Syst. Evol. Microbiol.">
        <title>Aquipluma nitroreducens gen. nov. sp. nov., a novel facultatively anaerobic bacterium isolated from a freshwater lake.</title>
        <authorList>
            <person name="Watanabe M."/>
            <person name="Kojima H."/>
            <person name="Fukui M."/>
        </authorList>
    </citation>
    <scope>NUCLEOTIDE SEQUENCE</scope>
    <source>
        <strain evidence="4">MeG22</strain>
    </source>
</reference>
<proteinExistence type="predicted"/>
<dbReference type="PANTHER" id="PTHR48081">
    <property type="entry name" value="AB HYDROLASE SUPERFAMILY PROTEIN C4A8.06C"/>
    <property type="match status" value="1"/>
</dbReference>
<organism evidence="4 5">
    <name type="scientific">Aquipluma nitroreducens</name>
    <dbReference type="NCBI Taxonomy" id="2010828"/>
    <lineage>
        <taxon>Bacteria</taxon>
        <taxon>Pseudomonadati</taxon>
        <taxon>Bacteroidota</taxon>
        <taxon>Bacteroidia</taxon>
        <taxon>Marinilabiliales</taxon>
        <taxon>Prolixibacteraceae</taxon>
        <taxon>Aquipluma</taxon>
    </lineage>
</organism>
<dbReference type="KEGG" id="anf:AQPE_3195"/>
<dbReference type="InterPro" id="IPR029058">
    <property type="entry name" value="AB_hydrolase_fold"/>
</dbReference>
<evidence type="ECO:0000259" key="3">
    <source>
        <dbReference type="Pfam" id="PF20434"/>
    </source>
</evidence>
<dbReference type="Pfam" id="PF20434">
    <property type="entry name" value="BD-FAE"/>
    <property type="match status" value="1"/>
</dbReference>
<keyword evidence="5" id="KW-1185">Reference proteome</keyword>
<keyword evidence="2" id="KW-0732">Signal</keyword>
<gene>
    <name evidence="4" type="ORF">AQPE_3195</name>
</gene>
<dbReference type="InterPro" id="IPR049492">
    <property type="entry name" value="BD-FAE-like_dom"/>
</dbReference>
<dbReference type="SUPFAM" id="SSF53474">
    <property type="entry name" value="alpha/beta-Hydrolases"/>
    <property type="match status" value="1"/>
</dbReference>
<feature type="domain" description="BD-FAE-like" evidence="3">
    <location>
        <begin position="47"/>
        <end position="148"/>
    </location>
</feature>
<evidence type="ECO:0000256" key="2">
    <source>
        <dbReference type="SAM" id="SignalP"/>
    </source>
</evidence>
<feature type="chain" id="PRO_5024334768" evidence="2">
    <location>
        <begin position="20"/>
        <end position="265"/>
    </location>
</feature>
<keyword evidence="1" id="KW-0378">Hydrolase</keyword>
<protein>
    <submittedName>
        <fullName evidence="4">Lipase</fullName>
    </submittedName>
</protein>
<dbReference type="InterPro" id="IPR050300">
    <property type="entry name" value="GDXG_lipolytic_enzyme"/>
</dbReference>
<accession>A0A5K7SBS5</accession>
<dbReference type="RefSeq" id="WP_318347297.1">
    <property type="nucleotide sequence ID" value="NZ_AP018694.1"/>
</dbReference>
<name>A0A5K7SBS5_9BACT</name>